<comment type="caution">
    <text evidence="7">The sequence shown here is derived from an EMBL/GenBank/DDBJ whole genome shotgun (WGS) entry which is preliminary data.</text>
</comment>
<feature type="transmembrane region" description="Helical" evidence="6">
    <location>
        <begin position="38"/>
        <end position="57"/>
    </location>
</feature>
<organism evidence="7 8">
    <name type="scientific">Comamonas guangdongensis</name>
    <dbReference type="NCBI Taxonomy" id="510515"/>
    <lineage>
        <taxon>Bacteria</taxon>
        <taxon>Pseudomonadati</taxon>
        <taxon>Pseudomonadota</taxon>
        <taxon>Betaproteobacteria</taxon>
        <taxon>Burkholderiales</taxon>
        <taxon>Comamonadaceae</taxon>
        <taxon>Comamonas</taxon>
    </lineage>
</organism>
<feature type="transmembrane region" description="Helical" evidence="6">
    <location>
        <begin position="69"/>
        <end position="87"/>
    </location>
</feature>
<protein>
    <submittedName>
        <fullName evidence="7">LysE family translocator</fullName>
    </submittedName>
</protein>
<evidence type="ECO:0000256" key="4">
    <source>
        <dbReference type="ARBA" id="ARBA00022989"/>
    </source>
</evidence>
<dbReference type="InterPro" id="IPR001123">
    <property type="entry name" value="LeuE-type"/>
</dbReference>
<proteinExistence type="predicted"/>
<feature type="transmembrane region" description="Helical" evidence="6">
    <location>
        <begin position="127"/>
        <end position="143"/>
    </location>
</feature>
<accession>A0ABV3ZQM6</accession>
<keyword evidence="5 6" id="KW-0472">Membrane</keyword>
<dbReference type="Pfam" id="PF01810">
    <property type="entry name" value="LysE"/>
    <property type="match status" value="1"/>
</dbReference>
<evidence type="ECO:0000256" key="6">
    <source>
        <dbReference type="SAM" id="Phobius"/>
    </source>
</evidence>
<evidence type="ECO:0000313" key="7">
    <source>
        <dbReference type="EMBL" id="MEX8191685.1"/>
    </source>
</evidence>
<evidence type="ECO:0000256" key="5">
    <source>
        <dbReference type="ARBA" id="ARBA00023136"/>
    </source>
</evidence>
<feature type="transmembrane region" description="Helical" evidence="6">
    <location>
        <begin position="149"/>
        <end position="174"/>
    </location>
</feature>
<dbReference type="PANTHER" id="PTHR30086">
    <property type="entry name" value="ARGININE EXPORTER PROTEIN ARGO"/>
    <property type="match status" value="1"/>
</dbReference>
<gene>
    <name evidence="7" type="ORF">AB6724_02405</name>
</gene>
<keyword evidence="8" id="KW-1185">Reference proteome</keyword>
<dbReference type="EMBL" id="JBFYGN010000002">
    <property type="protein sequence ID" value="MEX8191685.1"/>
    <property type="molecule type" value="Genomic_DNA"/>
</dbReference>
<evidence type="ECO:0000256" key="1">
    <source>
        <dbReference type="ARBA" id="ARBA00004651"/>
    </source>
</evidence>
<feature type="transmembrane region" description="Helical" evidence="6">
    <location>
        <begin position="186"/>
        <end position="203"/>
    </location>
</feature>
<keyword evidence="3 6" id="KW-0812">Transmembrane</keyword>
<keyword evidence="4 6" id="KW-1133">Transmembrane helix</keyword>
<name>A0ABV3ZQM6_9BURK</name>
<evidence type="ECO:0000256" key="3">
    <source>
        <dbReference type="ARBA" id="ARBA00022692"/>
    </source>
</evidence>
<dbReference type="Proteomes" id="UP001561046">
    <property type="component" value="Unassembled WGS sequence"/>
</dbReference>
<sequence length="204" mass="21712">MSSSLLAMGIFTLVGAITPGPVNVLALRHGAARSRLACACYVLGASAGYAAVVWAMGQGAQWLMQALPRLSAAAEWLCAAYLLWLAWRLAHAPVEAASDEAREHNEPAPRLQLLLQGAAVQTLNPKAWLVALAGVGLFVLPQADAAMALLQFCTMSLLACLIGVGCWALLGQWLSGWLHTPRRQRLFYRLLALLLVASVAAMLA</sequence>
<keyword evidence="2" id="KW-1003">Cell membrane</keyword>
<dbReference type="RefSeq" id="WP_369336901.1">
    <property type="nucleotide sequence ID" value="NZ_JBFYGN010000002.1"/>
</dbReference>
<evidence type="ECO:0000313" key="8">
    <source>
        <dbReference type="Proteomes" id="UP001561046"/>
    </source>
</evidence>
<reference evidence="7 8" key="1">
    <citation type="journal article" date="2013" name="Int. J. Syst. Evol. Microbiol.">
        <title>Comamonas guangdongensis sp. nov., isolated from subterranean forest sediment, and emended description of the genus Comamonas.</title>
        <authorList>
            <person name="Zhang J."/>
            <person name="Wang Y."/>
            <person name="Zhou S."/>
            <person name="Wu C."/>
            <person name="He J."/>
            <person name="Li F."/>
        </authorList>
    </citation>
    <scope>NUCLEOTIDE SEQUENCE [LARGE SCALE GENOMIC DNA]</scope>
    <source>
        <strain evidence="7 8">CCTCC AB2011133</strain>
    </source>
</reference>
<comment type="subcellular location">
    <subcellularLocation>
        <location evidence="1">Cell membrane</location>
        <topology evidence="1">Multi-pass membrane protein</topology>
    </subcellularLocation>
</comment>
<evidence type="ECO:0000256" key="2">
    <source>
        <dbReference type="ARBA" id="ARBA00022475"/>
    </source>
</evidence>
<dbReference type="PANTHER" id="PTHR30086:SF20">
    <property type="entry name" value="ARGININE EXPORTER PROTEIN ARGO-RELATED"/>
    <property type="match status" value="1"/>
</dbReference>
<feature type="transmembrane region" description="Helical" evidence="6">
    <location>
        <begin position="6"/>
        <end position="26"/>
    </location>
</feature>